<feature type="transmembrane region" description="Helical" evidence="6">
    <location>
        <begin position="782"/>
        <end position="802"/>
    </location>
</feature>
<dbReference type="InterPro" id="IPR050250">
    <property type="entry name" value="Macrolide_Exporter_MacB"/>
</dbReference>
<dbReference type="Proteomes" id="UP000276603">
    <property type="component" value="Unassembled WGS sequence"/>
</dbReference>
<evidence type="ECO:0000256" key="5">
    <source>
        <dbReference type="ARBA" id="ARBA00023136"/>
    </source>
</evidence>
<feature type="transmembrane region" description="Helical" evidence="6">
    <location>
        <begin position="21"/>
        <end position="41"/>
    </location>
</feature>
<evidence type="ECO:0000259" key="8">
    <source>
        <dbReference type="Pfam" id="PF12704"/>
    </source>
</evidence>
<dbReference type="GO" id="GO:0005886">
    <property type="term" value="C:plasma membrane"/>
    <property type="evidence" value="ECO:0007669"/>
    <property type="project" value="UniProtKB-SubCell"/>
</dbReference>
<feature type="transmembrane region" description="Helical" evidence="6">
    <location>
        <begin position="398"/>
        <end position="422"/>
    </location>
</feature>
<feature type="transmembrane region" description="Helical" evidence="6">
    <location>
        <begin position="732"/>
        <end position="762"/>
    </location>
</feature>
<dbReference type="InterPro" id="IPR003838">
    <property type="entry name" value="ABC3_permease_C"/>
</dbReference>
<evidence type="ECO:0000313" key="10">
    <source>
        <dbReference type="Proteomes" id="UP000276603"/>
    </source>
</evidence>
<feature type="transmembrane region" description="Helical" evidence="6">
    <location>
        <begin position="697"/>
        <end position="720"/>
    </location>
</feature>
<reference evidence="9 10" key="1">
    <citation type="submission" date="2018-10" db="EMBL/GenBank/DDBJ databases">
        <title>Ulvibacterium marinum gen. nov., sp. nov., a novel marine bacterium of the family Flavobacteriaceae, isolated from a culture of the green alga Ulva prolifera.</title>
        <authorList>
            <person name="Zhang Z."/>
        </authorList>
    </citation>
    <scope>NUCLEOTIDE SEQUENCE [LARGE SCALE GENOMIC DNA]</scope>
    <source>
        <strain evidence="9 10">CCMM003</strain>
    </source>
</reference>
<dbReference type="InterPro" id="IPR025857">
    <property type="entry name" value="MacB_PCD"/>
</dbReference>
<keyword evidence="10" id="KW-1185">Reference proteome</keyword>
<keyword evidence="5 6" id="KW-0472">Membrane</keyword>
<accession>A0A3B0C6M1</accession>
<dbReference type="AlphaFoldDB" id="A0A3B0C6M1"/>
<dbReference type="PANTHER" id="PTHR30572:SF18">
    <property type="entry name" value="ABC-TYPE MACROLIDE FAMILY EXPORT SYSTEM PERMEASE COMPONENT 2"/>
    <property type="match status" value="1"/>
</dbReference>
<proteinExistence type="predicted"/>
<dbReference type="PANTHER" id="PTHR30572">
    <property type="entry name" value="MEMBRANE COMPONENT OF TRANSPORTER-RELATED"/>
    <property type="match status" value="1"/>
</dbReference>
<dbReference type="Pfam" id="PF02687">
    <property type="entry name" value="FtsX"/>
    <property type="match status" value="2"/>
</dbReference>
<evidence type="ECO:0000256" key="4">
    <source>
        <dbReference type="ARBA" id="ARBA00022989"/>
    </source>
</evidence>
<evidence type="ECO:0000256" key="1">
    <source>
        <dbReference type="ARBA" id="ARBA00004651"/>
    </source>
</evidence>
<comment type="caution">
    <text evidence="9">The sequence shown here is derived from an EMBL/GenBank/DDBJ whole genome shotgun (WGS) entry which is preliminary data.</text>
</comment>
<feature type="transmembrane region" description="Helical" evidence="6">
    <location>
        <begin position="443"/>
        <end position="467"/>
    </location>
</feature>
<gene>
    <name evidence="9" type="ORF">D7Z94_15585</name>
</gene>
<dbReference type="OrthoDB" id="5933722at2"/>
<protein>
    <submittedName>
        <fullName evidence="9">FtsX-like permease family protein</fullName>
    </submittedName>
</protein>
<keyword evidence="3 6" id="KW-0812">Transmembrane</keyword>
<keyword evidence="2" id="KW-1003">Cell membrane</keyword>
<evidence type="ECO:0000256" key="2">
    <source>
        <dbReference type="ARBA" id="ARBA00022475"/>
    </source>
</evidence>
<feature type="transmembrane region" description="Helical" evidence="6">
    <location>
        <begin position="352"/>
        <end position="378"/>
    </location>
</feature>
<evidence type="ECO:0000259" key="7">
    <source>
        <dbReference type="Pfam" id="PF02687"/>
    </source>
</evidence>
<comment type="subcellular location">
    <subcellularLocation>
        <location evidence="1">Cell membrane</location>
        <topology evidence="1">Multi-pass membrane protein</topology>
    </subcellularLocation>
</comment>
<feature type="domain" description="ABC3 transporter permease C-terminal" evidence="7">
    <location>
        <begin position="312"/>
        <end position="425"/>
    </location>
</feature>
<dbReference type="RefSeq" id="WP_120712517.1">
    <property type="nucleotide sequence ID" value="NZ_RBCJ01000003.1"/>
</dbReference>
<evidence type="ECO:0000313" key="9">
    <source>
        <dbReference type="EMBL" id="RKN79709.1"/>
    </source>
</evidence>
<dbReference type="EMBL" id="RBCJ01000003">
    <property type="protein sequence ID" value="RKN79709.1"/>
    <property type="molecule type" value="Genomic_DNA"/>
</dbReference>
<feature type="domain" description="MacB-like periplasmic core" evidence="8">
    <location>
        <begin position="20"/>
        <end position="245"/>
    </location>
</feature>
<name>A0A3B0C6M1_9FLAO</name>
<keyword evidence="4 6" id="KW-1133">Transmembrane helix</keyword>
<evidence type="ECO:0000256" key="3">
    <source>
        <dbReference type="ARBA" id="ARBA00022692"/>
    </source>
</evidence>
<dbReference type="GO" id="GO:0022857">
    <property type="term" value="F:transmembrane transporter activity"/>
    <property type="evidence" value="ECO:0007669"/>
    <property type="project" value="TreeGrafter"/>
</dbReference>
<feature type="domain" description="ABC3 transporter permease C-terminal" evidence="7">
    <location>
        <begin position="699"/>
        <end position="811"/>
    </location>
</feature>
<dbReference type="Pfam" id="PF12704">
    <property type="entry name" value="MacB_PCD"/>
    <property type="match status" value="1"/>
</dbReference>
<sequence>MLKSYFILFFRNLRRQKLFSSINLIGLTMGIVSTLVIYLYVRDDFSHDRFHKNANRIYRVNQTNIWNENDPRQLARTGPGVVDALKSELPEVESITSIHTAGNFLVSYENPSQKVIAYDQENVLAAESNFFEMFSFQMVKGSPGSCLLQPQSVVITESTALKYFGDEEPLGKLLELSTDQNSKAFEVTGVIRDAPSSSYIDFDMLLSMNSFPKVKENSWSWIWTQLETFVLIDKNADIEDVRAKLGLIPPKYAETTLQKAMNMSFDEYLKTGKSWELYLQPLTQIHLYSDDVVGNSNIVGNLKIVYVLACSAIFILLLSCINFVNLSIAQFTRRIKEVGIRKVLGIGGKELVFGYFIEAFLFCLFALAIALTFTKIVLPWFSQLTGKTLEMNLGQDTGLTVLMIFLLFILSAFSSSLPTLFLKTFSPLDAINGKLSGGERGKGFRNALVVLQFTVSIILIICTAIVFQQLHFLSEKDLGFNKENLLVIDHVDRVGSGAAFTNEISNIPGVLNTSFCAQLPLSMGNDAFRPENGGDKDFILNFAAADENYLSTLGAQLIIGNDFDLDNPKADGVILNKTAIKALGWKMDESVIGKIIDYPNEFTQFEVIGVVQDYQFSLLEKQVEPMGIFNIESKVYSPKKFALVRIAPQNGKAWASIFGSLKTIWKEHMGDLPFKYEFIDQTFAAKLQSKQQFGSSLLIMAGLALLIACLGLLGMIIYTLELRTKEIGTRKILGASIFNILILISRGYTKLVIVAFVIGAPLSYWLVQQWLQDFGNRITPSIWVFALAGIGTLMFSFLVTGYHSVKAAITNPIEALKDE</sequence>
<evidence type="ECO:0000256" key="6">
    <source>
        <dbReference type="SAM" id="Phobius"/>
    </source>
</evidence>
<organism evidence="9 10">
    <name type="scientific">Ulvibacterium marinum</name>
    <dbReference type="NCBI Taxonomy" id="2419782"/>
    <lineage>
        <taxon>Bacteria</taxon>
        <taxon>Pseudomonadati</taxon>
        <taxon>Bacteroidota</taxon>
        <taxon>Flavobacteriia</taxon>
        <taxon>Flavobacteriales</taxon>
        <taxon>Flavobacteriaceae</taxon>
        <taxon>Ulvibacterium</taxon>
    </lineage>
</organism>
<feature type="transmembrane region" description="Helical" evidence="6">
    <location>
        <begin position="304"/>
        <end position="331"/>
    </location>
</feature>